<comment type="caution">
    <text evidence="1">The sequence shown here is derived from an EMBL/GenBank/DDBJ whole genome shotgun (WGS) entry which is preliminary data.</text>
</comment>
<name>A0A645EA09_9ZZZZ</name>
<reference evidence="1" key="1">
    <citation type="submission" date="2019-08" db="EMBL/GenBank/DDBJ databases">
        <authorList>
            <person name="Kucharzyk K."/>
            <person name="Murdoch R.W."/>
            <person name="Higgins S."/>
            <person name="Loffler F."/>
        </authorList>
    </citation>
    <scope>NUCLEOTIDE SEQUENCE</scope>
</reference>
<accession>A0A645EA09</accession>
<organism evidence="1">
    <name type="scientific">bioreactor metagenome</name>
    <dbReference type="NCBI Taxonomy" id="1076179"/>
    <lineage>
        <taxon>unclassified sequences</taxon>
        <taxon>metagenomes</taxon>
        <taxon>ecological metagenomes</taxon>
    </lineage>
</organism>
<protein>
    <submittedName>
        <fullName evidence="1">Uncharacterized protein</fullName>
    </submittedName>
</protein>
<proteinExistence type="predicted"/>
<dbReference type="EMBL" id="VSSQ01044984">
    <property type="protein sequence ID" value="MPM98854.1"/>
    <property type="molecule type" value="Genomic_DNA"/>
</dbReference>
<sequence length="71" mass="8208">MSTQQNCTLIRNQLRKVQRLISQKKISEAWNAMLESEKMCEAGCDEQTKTQISEARQVLLGIIINELKEQK</sequence>
<evidence type="ECO:0000313" key="1">
    <source>
        <dbReference type="EMBL" id="MPM98854.1"/>
    </source>
</evidence>
<gene>
    <name evidence="1" type="ORF">SDC9_146044</name>
</gene>
<dbReference type="AlphaFoldDB" id="A0A645EA09"/>